<sequence length="181" mass="20785">MNSRCKDLIDMHSQSDDLYKFIHVYQDHLNKFIQLQPLNNKSAEEDAYVFLDIFTIFGAPSILKGDNGRESEDNTIKELCNMYPVCKMTQENPKHSQSQYSVKREIRIEHYSGINCTSYKAMFGTKLKVGLGSFLTKNVLLNINCEVDLEILLKYQENLKSVNEGILQIKLADITTGQHNN</sequence>
<evidence type="ECO:0000313" key="1">
    <source>
        <dbReference type="EMBL" id="TBT99589.1"/>
    </source>
</evidence>
<organism evidence="1 2">
    <name type="scientific">Hamiltosporidium magnivora</name>
    <dbReference type="NCBI Taxonomy" id="148818"/>
    <lineage>
        <taxon>Eukaryota</taxon>
        <taxon>Fungi</taxon>
        <taxon>Fungi incertae sedis</taxon>
        <taxon>Microsporidia</taxon>
        <taxon>Dubosqiidae</taxon>
        <taxon>Hamiltosporidium</taxon>
    </lineage>
</organism>
<dbReference type="GO" id="GO:0003676">
    <property type="term" value="F:nucleic acid binding"/>
    <property type="evidence" value="ECO:0007669"/>
    <property type="project" value="InterPro"/>
</dbReference>
<reference evidence="1 2" key="1">
    <citation type="submission" date="2017-12" db="EMBL/GenBank/DDBJ databases">
        <authorList>
            <person name="Pombert J.-F."/>
            <person name="Haag K.L."/>
            <person name="Ebert D."/>
        </authorList>
    </citation>
    <scope>NUCLEOTIDE SEQUENCE [LARGE SCALE GENOMIC DNA]</scope>
    <source>
        <strain evidence="1">IL-BN-2</strain>
    </source>
</reference>
<accession>A0A4Q9KZD4</accession>
<dbReference type="Gene3D" id="3.30.420.10">
    <property type="entry name" value="Ribonuclease H-like superfamily/Ribonuclease H"/>
    <property type="match status" value="1"/>
</dbReference>
<gene>
    <name evidence="1" type="ORF">CWI39_1969p0010</name>
</gene>
<proteinExistence type="predicted"/>
<dbReference type="VEuPathDB" id="MicrosporidiaDB:CWI39_1969p0010"/>
<comment type="caution">
    <text evidence="1">The sequence shown here is derived from an EMBL/GenBank/DDBJ whole genome shotgun (WGS) entry which is preliminary data.</text>
</comment>
<dbReference type="EMBL" id="PIXR01001969">
    <property type="protein sequence ID" value="TBT99589.1"/>
    <property type="molecule type" value="Genomic_DNA"/>
</dbReference>
<evidence type="ECO:0000313" key="2">
    <source>
        <dbReference type="Proteomes" id="UP000293045"/>
    </source>
</evidence>
<dbReference type="InterPro" id="IPR036397">
    <property type="entry name" value="RNaseH_sf"/>
</dbReference>
<evidence type="ECO:0008006" key="3">
    <source>
        <dbReference type="Google" id="ProtNLM"/>
    </source>
</evidence>
<protein>
    <recommendedName>
        <fullName evidence="3">Integrase catalytic domain-containing protein</fullName>
    </recommendedName>
</protein>
<name>A0A4Q9KZD4_9MICR</name>
<dbReference type="AlphaFoldDB" id="A0A4Q9KZD4"/>
<dbReference type="InterPro" id="IPR012337">
    <property type="entry name" value="RNaseH-like_sf"/>
</dbReference>
<dbReference type="SUPFAM" id="SSF53098">
    <property type="entry name" value="Ribonuclease H-like"/>
    <property type="match status" value="1"/>
</dbReference>
<dbReference type="Proteomes" id="UP000293045">
    <property type="component" value="Unassembled WGS sequence"/>
</dbReference>